<feature type="binding site" evidence="11">
    <location>
        <position position="53"/>
    </location>
    <ligand>
        <name>substrate</name>
    </ligand>
</feature>
<comment type="caution">
    <text evidence="11">Lacks conserved residue(s) required for the propagation of feature annotation.</text>
</comment>
<evidence type="ECO:0000256" key="6">
    <source>
        <dbReference type="ARBA" id="ARBA00022741"/>
    </source>
</evidence>
<comment type="pathway">
    <text evidence="1 11">Metabolic intermediate biosynthesis; chorismate biosynthesis; chorismate from D-erythrose 4-phosphate and phosphoenolpyruvate: step 5/7.</text>
</comment>
<evidence type="ECO:0000256" key="7">
    <source>
        <dbReference type="ARBA" id="ARBA00022777"/>
    </source>
</evidence>
<gene>
    <name evidence="11 12" type="primary">aroK</name>
    <name evidence="12" type="ORF">GCM10022278_30860</name>
</gene>
<dbReference type="PANTHER" id="PTHR21087:SF16">
    <property type="entry name" value="SHIKIMATE KINASE 1, CHLOROPLASTIC"/>
    <property type="match status" value="1"/>
</dbReference>
<keyword evidence="7 11" id="KW-0418">Kinase</keyword>
<evidence type="ECO:0000256" key="9">
    <source>
        <dbReference type="ARBA" id="ARBA00023141"/>
    </source>
</evidence>
<feature type="binding site" evidence="11">
    <location>
        <position position="35"/>
    </location>
    <ligand>
        <name>Mg(2+)</name>
        <dbReference type="ChEBI" id="CHEBI:18420"/>
    </ligand>
</feature>
<keyword evidence="8 11" id="KW-0067">ATP-binding</keyword>
<dbReference type="EC" id="2.7.1.71" evidence="3 11"/>
<keyword evidence="11" id="KW-0479">Metal-binding</keyword>
<dbReference type="Proteomes" id="UP001501337">
    <property type="component" value="Unassembled WGS sequence"/>
</dbReference>
<dbReference type="HAMAP" id="MF_00109">
    <property type="entry name" value="Shikimate_kinase"/>
    <property type="match status" value="1"/>
</dbReference>
<keyword evidence="4 11" id="KW-0028">Amino-acid biosynthesis</keyword>
<feature type="binding site" evidence="11">
    <location>
        <position position="99"/>
    </location>
    <ligand>
        <name>substrate</name>
    </ligand>
</feature>
<feature type="binding site" evidence="11">
    <location>
        <position position="137"/>
    </location>
    <ligand>
        <name>ATP</name>
        <dbReference type="ChEBI" id="CHEBI:30616"/>
    </ligand>
</feature>
<keyword evidence="9 11" id="KW-0057">Aromatic amino acid biosynthesis</keyword>
<evidence type="ECO:0000256" key="5">
    <source>
        <dbReference type="ARBA" id="ARBA00022679"/>
    </source>
</evidence>
<comment type="catalytic activity">
    <reaction evidence="10 11">
        <text>shikimate + ATP = 3-phosphoshikimate + ADP + H(+)</text>
        <dbReference type="Rhea" id="RHEA:13121"/>
        <dbReference type="ChEBI" id="CHEBI:15378"/>
        <dbReference type="ChEBI" id="CHEBI:30616"/>
        <dbReference type="ChEBI" id="CHEBI:36208"/>
        <dbReference type="ChEBI" id="CHEBI:145989"/>
        <dbReference type="ChEBI" id="CHEBI:456216"/>
        <dbReference type="EC" id="2.7.1.71"/>
    </reaction>
</comment>
<keyword evidence="11" id="KW-0460">Magnesium</keyword>
<evidence type="ECO:0000256" key="2">
    <source>
        <dbReference type="ARBA" id="ARBA00006997"/>
    </source>
</evidence>
<comment type="function">
    <text evidence="11">Catalyzes the specific phosphorylation of the 3-hydroxyl group of shikimic acid using ATP as a cosubstrate.</text>
</comment>
<dbReference type="InterPro" id="IPR000623">
    <property type="entry name" value="Shikimate_kinase/TSH1"/>
</dbReference>
<feature type="binding site" evidence="11">
    <location>
        <position position="77"/>
    </location>
    <ligand>
        <name>substrate</name>
    </ligand>
</feature>
<comment type="subunit">
    <text evidence="11">Monomer.</text>
</comment>
<name>A0ABP7PUH6_9GAMM</name>
<keyword evidence="5 11" id="KW-0808">Transferase</keyword>
<comment type="cofactor">
    <cofactor evidence="11">
        <name>Mg(2+)</name>
        <dbReference type="ChEBI" id="CHEBI:18420"/>
    </cofactor>
    <text evidence="11">Binds 1 Mg(2+) ion per subunit.</text>
</comment>
<dbReference type="PRINTS" id="PR01100">
    <property type="entry name" value="SHIKIMTKNASE"/>
</dbReference>
<evidence type="ECO:0000256" key="11">
    <source>
        <dbReference type="HAMAP-Rule" id="MF_00109"/>
    </source>
</evidence>
<comment type="caution">
    <text evidence="12">The sequence shown here is derived from an EMBL/GenBank/DDBJ whole genome shotgun (WGS) entry which is preliminary data.</text>
</comment>
<accession>A0ABP7PUH6</accession>
<sequence length="196" mass="21693">MNANPGHTTEHAPDSAAEVPLRNLVLIGPMGTGKTTIGRLAASELGWVFVDTDKEIEARCGADIPWIFDVEGEAGFRARETAVLAEMLGREQVVIATGGGVVSQACNRELLEHAGHIVYLHTSAEQQYERTRQDTRRPLLQTADPLRTLRRLMAEREPHYRALAHFTVDTDRKRPRNVAKDIAGSVRLHFNMSCSA</sequence>
<reference evidence="13" key="1">
    <citation type="journal article" date="2019" name="Int. J. Syst. Evol. Microbiol.">
        <title>The Global Catalogue of Microorganisms (GCM) 10K type strain sequencing project: providing services to taxonomists for standard genome sequencing and annotation.</title>
        <authorList>
            <consortium name="The Broad Institute Genomics Platform"/>
            <consortium name="The Broad Institute Genome Sequencing Center for Infectious Disease"/>
            <person name="Wu L."/>
            <person name="Ma J."/>
        </authorList>
    </citation>
    <scope>NUCLEOTIDE SEQUENCE [LARGE SCALE GENOMIC DNA]</scope>
    <source>
        <strain evidence="13">JCM 17555</strain>
    </source>
</reference>
<dbReference type="InterPro" id="IPR031322">
    <property type="entry name" value="Shikimate/glucono_kinase"/>
</dbReference>
<dbReference type="CDD" id="cd00464">
    <property type="entry name" value="SK"/>
    <property type="match status" value="1"/>
</dbReference>
<proteinExistence type="inferred from homology"/>
<organism evidence="12 13">
    <name type="scientific">Allohahella marinimesophila</name>
    <dbReference type="NCBI Taxonomy" id="1054972"/>
    <lineage>
        <taxon>Bacteria</taxon>
        <taxon>Pseudomonadati</taxon>
        <taxon>Pseudomonadota</taxon>
        <taxon>Gammaproteobacteria</taxon>
        <taxon>Oceanospirillales</taxon>
        <taxon>Hahellaceae</taxon>
        <taxon>Allohahella</taxon>
    </lineage>
</organism>
<keyword evidence="11" id="KW-0963">Cytoplasm</keyword>
<dbReference type="EMBL" id="BAABBO010000014">
    <property type="protein sequence ID" value="GAA3971264.1"/>
    <property type="molecule type" value="Genomic_DNA"/>
</dbReference>
<protein>
    <recommendedName>
        <fullName evidence="3 11">Shikimate kinase</fullName>
        <shortName evidence="11">SK</shortName>
        <ecNumber evidence="3 11">2.7.1.71</ecNumber>
    </recommendedName>
</protein>
<dbReference type="PANTHER" id="PTHR21087">
    <property type="entry name" value="SHIKIMATE KINASE"/>
    <property type="match status" value="1"/>
</dbReference>
<feature type="binding site" evidence="11">
    <location>
        <begin position="31"/>
        <end position="36"/>
    </location>
    <ligand>
        <name>ATP</name>
        <dbReference type="ChEBI" id="CHEBI:30616"/>
    </ligand>
</feature>
<evidence type="ECO:0000313" key="13">
    <source>
        <dbReference type="Proteomes" id="UP001501337"/>
    </source>
</evidence>
<dbReference type="InterPro" id="IPR027417">
    <property type="entry name" value="P-loop_NTPase"/>
</dbReference>
<comment type="similarity">
    <text evidence="2 11">Belongs to the shikimate kinase family.</text>
</comment>
<keyword evidence="6 11" id="KW-0547">Nucleotide-binding</keyword>
<evidence type="ECO:0000256" key="1">
    <source>
        <dbReference type="ARBA" id="ARBA00004842"/>
    </source>
</evidence>
<evidence type="ECO:0000256" key="4">
    <source>
        <dbReference type="ARBA" id="ARBA00022605"/>
    </source>
</evidence>
<dbReference type="RefSeq" id="WP_344807985.1">
    <property type="nucleotide sequence ID" value="NZ_BAABBO010000014.1"/>
</dbReference>
<comment type="subcellular location">
    <subcellularLocation>
        <location evidence="11">Cytoplasm</location>
    </subcellularLocation>
</comment>
<dbReference type="InterPro" id="IPR023000">
    <property type="entry name" value="Shikimate_kinase_CS"/>
</dbReference>
<evidence type="ECO:0000256" key="10">
    <source>
        <dbReference type="ARBA" id="ARBA00048567"/>
    </source>
</evidence>
<feature type="binding site" evidence="11">
    <location>
        <position position="156"/>
    </location>
    <ligand>
        <name>substrate</name>
    </ligand>
</feature>
<dbReference type="Pfam" id="PF01202">
    <property type="entry name" value="SKI"/>
    <property type="match status" value="1"/>
</dbReference>
<dbReference type="Gene3D" id="3.40.50.300">
    <property type="entry name" value="P-loop containing nucleotide triphosphate hydrolases"/>
    <property type="match status" value="1"/>
</dbReference>
<evidence type="ECO:0000256" key="8">
    <source>
        <dbReference type="ARBA" id="ARBA00022840"/>
    </source>
</evidence>
<dbReference type="SUPFAM" id="SSF52540">
    <property type="entry name" value="P-loop containing nucleoside triphosphate hydrolases"/>
    <property type="match status" value="1"/>
</dbReference>
<evidence type="ECO:0000256" key="3">
    <source>
        <dbReference type="ARBA" id="ARBA00012154"/>
    </source>
</evidence>
<dbReference type="PROSITE" id="PS01128">
    <property type="entry name" value="SHIKIMATE_KINASE"/>
    <property type="match status" value="1"/>
</dbReference>
<evidence type="ECO:0000313" key="12">
    <source>
        <dbReference type="EMBL" id="GAA3971264.1"/>
    </source>
</evidence>
<dbReference type="GO" id="GO:0016301">
    <property type="term" value="F:kinase activity"/>
    <property type="evidence" value="ECO:0007669"/>
    <property type="project" value="UniProtKB-KW"/>
</dbReference>
<keyword evidence="13" id="KW-1185">Reference proteome</keyword>